<feature type="transmembrane region" description="Helical" evidence="6">
    <location>
        <begin position="212"/>
        <end position="229"/>
    </location>
</feature>
<keyword evidence="3 6" id="KW-1133">Transmembrane helix</keyword>
<feature type="transmembrane region" description="Helical" evidence="6">
    <location>
        <begin position="302"/>
        <end position="319"/>
    </location>
</feature>
<keyword evidence="2 6" id="KW-0812">Transmembrane</keyword>
<evidence type="ECO:0000313" key="7">
    <source>
        <dbReference type="EMBL" id="KAK5105868.1"/>
    </source>
</evidence>
<evidence type="ECO:0000256" key="1">
    <source>
        <dbReference type="ARBA" id="ARBA00004141"/>
    </source>
</evidence>
<feature type="transmembrane region" description="Helical" evidence="6">
    <location>
        <begin position="374"/>
        <end position="395"/>
    </location>
</feature>
<feature type="compositionally biased region" description="Basic and acidic residues" evidence="5">
    <location>
        <begin position="1"/>
        <end position="10"/>
    </location>
</feature>
<dbReference type="SUPFAM" id="SSF103473">
    <property type="entry name" value="MFS general substrate transporter"/>
    <property type="match status" value="1"/>
</dbReference>
<keyword evidence="4 6" id="KW-0472">Membrane</keyword>
<feature type="transmembrane region" description="Helical" evidence="6">
    <location>
        <begin position="436"/>
        <end position="456"/>
    </location>
</feature>
<sequence length="487" mass="53432">MDSTAKDSKSIVDTTNADSGSDVAMGSQEEMSTQHLRSWTSWPTFYRSVLLQMILFGSLSLVGPAMDDAISNLGGGGLSSPWLANLANCLNYAFSFLVTLIGGPLINKLGIKWSCFIAALSMPLGASSYYTNAKFGIEWYLLTANLVKGIAGGFLYVAESTAMMSYPRPEDRGFYLGIWTAMRNSGSVIGGAINFSTNSETSSAGGITSKTYLIFVGIQCTGVIWALLLSPTSRVRRRDGEKVPMADKMSWKREFQALWQFMQKRTTLYMLLPAFYSFFCGGTFGTYLSLHFSVRARALSSLLVPTIVIPSVLLFGKLLDAQQIPRQTRAWLSFLLWAIPQGGCLIWVAIEYRVLGEKTALDYELNTTPWVRAYFPYLIMFVGCYWTQLSLYWILGATSRDVKESARAGGMFRAAETAGQAISYGLSSASGIAVTIPLYVHCGIWVLMMPSMVMLIRSMPAVRSVEDAGVITEGVIEEVNHSSTTKA</sequence>
<evidence type="ECO:0000256" key="6">
    <source>
        <dbReference type="SAM" id="Phobius"/>
    </source>
</evidence>
<dbReference type="GO" id="GO:0022857">
    <property type="term" value="F:transmembrane transporter activity"/>
    <property type="evidence" value="ECO:0007669"/>
    <property type="project" value="InterPro"/>
</dbReference>
<dbReference type="PANTHER" id="PTHR23294:SF19">
    <property type="entry name" value="DUF895 DOMAIN MEMBRANE PROTEIN-RELATED"/>
    <property type="match status" value="1"/>
</dbReference>
<organism evidence="7 8">
    <name type="scientific">Meristemomyces frigidus</name>
    <dbReference type="NCBI Taxonomy" id="1508187"/>
    <lineage>
        <taxon>Eukaryota</taxon>
        <taxon>Fungi</taxon>
        <taxon>Dikarya</taxon>
        <taxon>Ascomycota</taxon>
        <taxon>Pezizomycotina</taxon>
        <taxon>Dothideomycetes</taxon>
        <taxon>Dothideomycetidae</taxon>
        <taxon>Mycosphaerellales</taxon>
        <taxon>Teratosphaeriaceae</taxon>
        <taxon>Meristemomyces</taxon>
    </lineage>
</organism>
<evidence type="ECO:0000256" key="5">
    <source>
        <dbReference type="SAM" id="MobiDB-lite"/>
    </source>
</evidence>
<dbReference type="Pfam" id="PF07690">
    <property type="entry name" value="MFS_1"/>
    <property type="match status" value="1"/>
</dbReference>
<evidence type="ECO:0000256" key="4">
    <source>
        <dbReference type="ARBA" id="ARBA00023136"/>
    </source>
</evidence>
<evidence type="ECO:0000256" key="2">
    <source>
        <dbReference type="ARBA" id="ARBA00022692"/>
    </source>
</evidence>
<accession>A0AAN7YKU2</accession>
<dbReference type="InterPro" id="IPR011701">
    <property type="entry name" value="MFS"/>
</dbReference>
<evidence type="ECO:0000313" key="8">
    <source>
        <dbReference type="Proteomes" id="UP001310890"/>
    </source>
</evidence>
<dbReference type="InterPro" id="IPR036259">
    <property type="entry name" value="MFS_trans_sf"/>
</dbReference>
<feature type="transmembrane region" description="Helical" evidence="6">
    <location>
        <begin position="82"/>
        <end position="101"/>
    </location>
</feature>
<dbReference type="Gene3D" id="1.20.1250.20">
    <property type="entry name" value="MFS general substrate transporter like domains"/>
    <property type="match status" value="1"/>
</dbReference>
<dbReference type="EMBL" id="JAVRRL010000147">
    <property type="protein sequence ID" value="KAK5105868.1"/>
    <property type="molecule type" value="Genomic_DNA"/>
</dbReference>
<dbReference type="PANTHER" id="PTHR23294">
    <property type="entry name" value="ET TRANSLATION PRODUCT-RELATED"/>
    <property type="match status" value="1"/>
</dbReference>
<gene>
    <name evidence="7" type="ORF">LTR62_001955</name>
</gene>
<reference evidence="7" key="1">
    <citation type="submission" date="2023-08" db="EMBL/GenBank/DDBJ databases">
        <title>Black Yeasts Isolated from many extreme environments.</title>
        <authorList>
            <person name="Coleine C."/>
            <person name="Stajich J.E."/>
            <person name="Selbmann L."/>
        </authorList>
    </citation>
    <scope>NUCLEOTIDE SEQUENCE</scope>
    <source>
        <strain evidence="7">CCFEE 5401</strain>
    </source>
</reference>
<comment type="subcellular location">
    <subcellularLocation>
        <location evidence="1">Membrane</location>
        <topology evidence="1">Multi-pass membrane protein</topology>
    </subcellularLocation>
</comment>
<feature type="transmembrane region" description="Helical" evidence="6">
    <location>
        <begin position="174"/>
        <end position="192"/>
    </location>
</feature>
<evidence type="ECO:0000256" key="3">
    <source>
        <dbReference type="ARBA" id="ARBA00022989"/>
    </source>
</evidence>
<dbReference type="GO" id="GO:0016020">
    <property type="term" value="C:membrane"/>
    <property type="evidence" value="ECO:0007669"/>
    <property type="project" value="UniProtKB-SubCell"/>
</dbReference>
<dbReference type="Proteomes" id="UP001310890">
    <property type="component" value="Unassembled WGS sequence"/>
</dbReference>
<proteinExistence type="predicted"/>
<protein>
    <submittedName>
        <fullName evidence="7">Uncharacterized protein</fullName>
    </submittedName>
</protein>
<feature type="transmembrane region" description="Helical" evidence="6">
    <location>
        <begin position="44"/>
        <end position="62"/>
    </location>
</feature>
<feature type="transmembrane region" description="Helical" evidence="6">
    <location>
        <begin position="137"/>
        <end position="158"/>
    </location>
</feature>
<feature type="transmembrane region" description="Helical" evidence="6">
    <location>
        <begin position="331"/>
        <end position="354"/>
    </location>
</feature>
<comment type="caution">
    <text evidence="7">The sequence shown here is derived from an EMBL/GenBank/DDBJ whole genome shotgun (WGS) entry which is preliminary data.</text>
</comment>
<feature type="transmembrane region" description="Helical" evidence="6">
    <location>
        <begin position="113"/>
        <end position="131"/>
    </location>
</feature>
<name>A0AAN7YKU2_9PEZI</name>
<feature type="region of interest" description="Disordered" evidence="5">
    <location>
        <begin position="1"/>
        <end position="26"/>
    </location>
</feature>
<dbReference type="InterPro" id="IPR051617">
    <property type="entry name" value="UNC-93-like_regulator"/>
</dbReference>
<feature type="transmembrane region" description="Helical" evidence="6">
    <location>
        <begin position="268"/>
        <end position="290"/>
    </location>
</feature>
<dbReference type="AlphaFoldDB" id="A0AAN7YKU2"/>